<dbReference type="PROSITE" id="PS50068">
    <property type="entry name" value="LDLRA_2"/>
    <property type="match status" value="4"/>
</dbReference>
<keyword evidence="5" id="KW-0812">Transmembrane</keyword>
<evidence type="ECO:0000256" key="11">
    <source>
        <dbReference type="ARBA" id="ARBA00023170"/>
    </source>
</evidence>
<dbReference type="InterPro" id="IPR001881">
    <property type="entry name" value="EGF-like_Ca-bd_dom"/>
</dbReference>
<evidence type="ECO:0000256" key="12">
    <source>
        <dbReference type="ARBA" id="ARBA00023180"/>
    </source>
</evidence>
<dbReference type="InterPro" id="IPR051221">
    <property type="entry name" value="LDLR-related"/>
</dbReference>
<dbReference type="PANTHER" id="PTHR22722">
    <property type="entry name" value="LOW-DENSITY LIPOPROTEIN RECEPTOR-RELATED PROTEIN 2-RELATED"/>
    <property type="match status" value="1"/>
</dbReference>
<dbReference type="SUPFAM" id="SSF63825">
    <property type="entry name" value="YWTD domain"/>
    <property type="match status" value="1"/>
</dbReference>
<dbReference type="InterPro" id="IPR002172">
    <property type="entry name" value="LDrepeatLR_classA_rpt"/>
</dbReference>
<accession>A0AAZ1XZ21</accession>
<protein>
    <recommendedName>
        <fullName evidence="20">EGF-like domain-containing protein</fullName>
    </recommendedName>
</protein>
<dbReference type="FunFam" id="2.120.10.30:FF:000241">
    <property type="entry name" value="Low-density lipoprotein receptor-related protein 6"/>
    <property type="match status" value="1"/>
</dbReference>
<dbReference type="SMART" id="SM00181">
    <property type="entry name" value="EGF"/>
    <property type="match status" value="4"/>
</dbReference>
<feature type="disulfide bond" evidence="13">
    <location>
        <begin position="37"/>
        <end position="55"/>
    </location>
</feature>
<feature type="domain" description="EGF-like calcium-binding" evidence="16">
    <location>
        <begin position="231"/>
        <end position="270"/>
    </location>
</feature>
<reference evidence="18" key="2">
    <citation type="submission" date="2025-08" db="UniProtKB">
        <authorList>
            <consortium name="Ensembl"/>
        </authorList>
    </citation>
    <scope>IDENTIFICATION</scope>
</reference>
<feature type="domain" description="EGF-like" evidence="17">
    <location>
        <begin position="234"/>
        <end position="270"/>
    </location>
</feature>
<dbReference type="InterPro" id="IPR011042">
    <property type="entry name" value="6-blade_b-propeller_TolB-like"/>
</dbReference>
<dbReference type="PROSITE" id="PS51120">
    <property type="entry name" value="LDLRB"/>
    <property type="match status" value="3"/>
</dbReference>
<feature type="repeat" description="LDL-receptor class B" evidence="14">
    <location>
        <begin position="444"/>
        <end position="488"/>
    </location>
</feature>
<organism evidence="18 19">
    <name type="scientific">Oreochromis aureus</name>
    <name type="common">Israeli tilapia</name>
    <name type="synonym">Chromis aureus</name>
    <dbReference type="NCBI Taxonomy" id="47969"/>
    <lineage>
        <taxon>Eukaryota</taxon>
        <taxon>Metazoa</taxon>
        <taxon>Chordata</taxon>
        <taxon>Craniata</taxon>
        <taxon>Vertebrata</taxon>
        <taxon>Euteleostomi</taxon>
        <taxon>Actinopterygii</taxon>
        <taxon>Neopterygii</taxon>
        <taxon>Teleostei</taxon>
        <taxon>Neoteleostei</taxon>
        <taxon>Acanthomorphata</taxon>
        <taxon>Ovalentaria</taxon>
        <taxon>Cichlomorphae</taxon>
        <taxon>Cichliformes</taxon>
        <taxon>Cichlidae</taxon>
        <taxon>African cichlids</taxon>
        <taxon>Pseudocrenilabrinae</taxon>
        <taxon>Oreochromini</taxon>
        <taxon>Oreochromis</taxon>
    </lineage>
</organism>
<reference evidence="19" key="1">
    <citation type="submission" date="2020-03" db="EMBL/GenBank/DDBJ databases">
        <title>Evolution of repeat sequences and sex chromosomes of tilapia species revealed by chromosome-level genomes.</title>
        <authorList>
            <person name="Xu L."/>
            <person name="Tao W."/>
            <person name="Wang D."/>
            <person name="Zhou Q."/>
        </authorList>
    </citation>
    <scope>NUCLEOTIDE SEQUENCE [LARGE SCALE GENOMIC DNA]</scope>
    <source>
        <strain evidence="19">Israel</strain>
    </source>
</reference>
<feature type="disulfide bond" evidence="13">
    <location>
        <begin position="69"/>
        <end position="81"/>
    </location>
</feature>
<keyword evidence="9" id="KW-0472">Membrane</keyword>
<evidence type="ECO:0000256" key="10">
    <source>
        <dbReference type="ARBA" id="ARBA00023157"/>
    </source>
</evidence>
<feature type="disulfide bond" evidence="13">
    <location>
        <begin position="76"/>
        <end position="94"/>
    </location>
</feature>
<dbReference type="Gene3D" id="2.40.128.620">
    <property type="match status" value="1"/>
</dbReference>
<evidence type="ECO:0000256" key="3">
    <source>
        <dbReference type="ARBA" id="ARBA00022536"/>
    </source>
</evidence>
<dbReference type="PROSITE" id="PS01209">
    <property type="entry name" value="LDLRA_1"/>
    <property type="match status" value="1"/>
</dbReference>
<dbReference type="Ensembl" id="ENSOABT00000071954.1">
    <property type="protein sequence ID" value="ENSOABP00000072795.1"/>
    <property type="gene ID" value="ENSOABG00000018009.2"/>
</dbReference>
<dbReference type="Proteomes" id="UP000472276">
    <property type="component" value="Unassembled WGS sequence"/>
</dbReference>
<keyword evidence="11" id="KW-0675">Receptor</keyword>
<comment type="subcellular location">
    <subcellularLocation>
        <location evidence="1">Cell membrane</location>
        <topology evidence="1">Single-pass type I membrane protein</topology>
    </subcellularLocation>
</comment>
<dbReference type="SMART" id="SM00135">
    <property type="entry name" value="LY"/>
    <property type="match status" value="5"/>
</dbReference>
<evidence type="ECO:0008006" key="20">
    <source>
        <dbReference type="Google" id="ProtNLM"/>
    </source>
</evidence>
<proteinExistence type="predicted"/>
<evidence type="ECO:0000256" key="4">
    <source>
        <dbReference type="ARBA" id="ARBA00022583"/>
    </source>
</evidence>
<keyword evidence="6 15" id="KW-0732">Signal</keyword>
<keyword evidence="19" id="KW-1185">Reference proteome</keyword>
<dbReference type="FunFam" id="2.10.25.10:FF:000009">
    <property type="entry name" value="Low-density lipoprotein receptor isoform 1"/>
    <property type="match status" value="1"/>
</dbReference>
<evidence type="ECO:0000256" key="2">
    <source>
        <dbReference type="ARBA" id="ARBA00022475"/>
    </source>
</evidence>
<keyword evidence="8" id="KW-1133">Transmembrane helix</keyword>
<feature type="domain" description="EGF-like calcium-binding" evidence="16">
    <location>
        <begin position="191"/>
        <end position="230"/>
    </location>
</feature>
<evidence type="ECO:0000256" key="8">
    <source>
        <dbReference type="ARBA" id="ARBA00022989"/>
    </source>
</evidence>
<dbReference type="AlphaFoldDB" id="A0AAZ1XZ21"/>
<feature type="disulfide bond" evidence="13">
    <location>
        <begin position="88"/>
        <end position="103"/>
    </location>
</feature>
<dbReference type="Pfam" id="PF00057">
    <property type="entry name" value="Ldl_recept_a"/>
    <property type="match status" value="4"/>
</dbReference>
<evidence type="ECO:0000259" key="16">
    <source>
        <dbReference type="SMART" id="SM00179"/>
    </source>
</evidence>
<sequence>MGHLGAVFLLVVGLSFHVWGAAGHFVPACHQQREFTCSDGACISTLKVCDGHADCEDRSDELHCSHVWCTKGEFACQSRRCISMDYLCNGVDDCADGSDETSCMNCTTGFFSCGPSDACLPRNRVCDRRTDCRDGRDETGELCGLAQTLPQASPRCAASEFPCKNGHCIRHTWRCDQSEDCSDGSDEENCDQDECLVNNGGCSHYCVDQPMGFFCSCPDNMKLVSDSQCEEVDVCLERDTCDQLCVHNNSSFTCECQEGYRMNATTGECKAEGDEAQLVFTTSKGIQLKNISSSEYREMAPHVPGPLAVMISNRTLYWAQQGRVSIYRISMDRKPQENVLVLKVQDSVTSMAVDWIHQLLYWTSIERGWVSVAFLDGSAHQRLITGLDKPSAVAVDPLRGLLFWAERGGSPKIESAGLDGCDRKALVTSSIRQPVALSLDMPRQLLYWFDEGMRRISRVNLDGRQRKTVVESNGYLDRAFGLSVFEGFVYWSDEVTRSICRANKHNGRDLQVLLSNVTSPGRVLIIHPVLQPKGPSVCGRPRAVCHHECVIDLLTQGPKFSCVSPEMGRNKTEEIPAISRSVPATALSDPTFVGILSLIGDSPKTITYIILFPPRPCNITQSVPQCPAGGNGCVVVEERITTLQVSHCAELLPEGIPGPPHQSRATDGFRHTYGQGNFA</sequence>
<evidence type="ECO:0000313" key="19">
    <source>
        <dbReference type="Proteomes" id="UP000472276"/>
    </source>
</evidence>
<feature type="repeat" description="LDL-receptor class B" evidence="14">
    <location>
        <begin position="400"/>
        <end position="443"/>
    </location>
</feature>
<feature type="domain" description="EGF-like" evidence="17">
    <location>
        <begin position="68"/>
        <end position="104"/>
    </location>
</feature>
<keyword evidence="12" id="KW-0325">Glycoprotein</keyword>
<evidence type="ECO:0000256" key="1">
    <source>
        <dbReference type="ARBA" id="ARBA00004251"/>
    </source>
</evidence>
<keyword evidence="3" id="KW-0245">EGF-like domain</keyword>
<evidence type="ECO:0000259" key="17">
    <source>
        <dbReference type="SMART" id="SM00181"/>
    </source>
</evidence>
<dbReference type="GO" id="GO:0043235">
    <property type="term" value="C:receptor complex"/>
    <property type="evidence" value="ECO:0007669"/>
    <property type="project" value="TreeGrafter"/>
</dbReference>
<evidence type="ECO:0000256" key="13">
    <source>
        <dbReference type="PROSITE-ProRule" id="PRU00124"/>
    </source>
</evidence>
<dbReference type="InterPro" id="IPR000033">
    <property type="entry name" value="LDLR_classB_rpt"/>
</dbReference>
<evidence type="ECO:0000256" key="5">
    <source>
        <dbReference type="ARBA" id="ARBA00022692"/>
    </source>
</evidence>
<dbReference type="Gene3D" id="2.10.25.10">
    <property type="entry name" value="Laminin"/>
    <property type="match status" value="2"/>
</dbReference>
<keyword evidence="2" id="KW-1003">Cell membrane</keyword>
<dbReference type="SMART" id="SM00192">
    <property type="entry name" value="LDLa"/>
    <property type="match status" value="4"/>
</dbReference>
<dbReference type="FunFam" id="4.10.400.10:FF:000034">
    <property type="entry name" value="Low-density lipoprotein receptor-related protein 2"/>
    <property type="match status" value="1"/>
</dbReference>
<feature type="domain" description="EGF-like" evidence="17">
    <location>
        <begin position="155"/>
        <end position="191"/>
    </location>
</feature>
<dbReference type="GO" id="GO:0042562">
    <property type="term" value="F:hormone binding"/>
    <property type="evidence" value="ECO:0007669"/>
    <property type="project" value="TreeGrafter"/>
</dbReference>
<evidence type="ECO:0000256" key="6">
    <source>
        <dbReference type="ARBA" id="ARBA00022729"/>
    </source>
</evidence>
<comment type="caution">
    <text evidence="13">Lacks conserved residue(s) required for the propagation of feature annotation.</text>
</comment>
<gene>
    <name evidence="18" type="primary">DLK2</name>
</gene>
<evidence type="ECO:0000313" key="18">
    <source>
        <dbReference type="Ensembl" id="ENSOABP00000072795.1"/>
    </source>
</evidence>
<evidence type="ECO:0000256" key="9">
    <source>
        <dbReference type="ARBA" id="ARBA00023136"/>
    </source>
</evidence>
<feature type="disulfide bond" evidence="13">
    <location>
        <begin position="175"/>
        <end position="190"/>
    </location>
</feature>
<evidence type="ECO:0000256" key="14">
    <source>
        <dbReference type="PROSITE-ProRule" id="PRU00461"/>
    </source>
</evidence>
<dbReference type="Pfam" id="PF14670">
    <property type="entry name" value="FXa_inhibition"/>
    <property type="match status" value="1"/>
</dbReference>
<dbReference type="SUPFAM" id="SSF57196">
    <property type="entry name" value="EGF/Laminin"/>
    <property type="match status" value="2"/>
</dbReference>
<dbReference type="PANTHER" id="PTHR22722:SF14">
    <property type="entry name" value="MEGALIN, ISOFORM A"/>
    <property type="match status" value="1"/>
</dbReference>
<dbReference type="PRINTS" id="PR00261">
    <property type="entry name" value="LDLRECEPTOR"/>
</dbReference>
<dbReference type="Gene3D" id="2.120.10.30">
    <property type="entry name" value="TolB, C-terminal domain"/>
    <property type="match status" value="1"/>
</dbReference>
<dbReference type="InterPro" id="IPR036055">
    <property type="entry name" value="LDL_receptor-like_sf"/>
</dbReference>
<keyword evidence="4" id="KW-0254">Endocytosis</keyword>
<dbReference type="GO" id="GO:0016324">
    <property type="term" value="C:apical plasma membrane"/>
    <property type="evidence" value="ECO:0007669"/>
    <property type="project" value="TreeGrafter"/>
</dbReference>
<evidence type="ECO:0000256" key="15">
    <source>
        <dbReference type="SAM" id="SignalP"/>
    </source>
</evidence>
<dbReference type="SUPFAM" id="SSF57424">
    <property type="entry name" value="LDL receptor-like module"/>
    <property type="match status" value="4"/>
</dbReference>
<dbReference type="InterPro" id="IPR023415">
    <property type="entry name" value="LDLR_class-A_CS"/>
</dbReference>
<feature type="disulfide bond" evidence="13">
    <location>
        <begin position="156"/>
        <end position="168"/>
    </location>
</feature>
<reference evidence="18" key="3">
    <citation type="submission" date="2025-09" db="UniProtKB">
        <authorList>
            <consortium name="Ensembl"/>
        </authorList>
    </citation>
    <scope>IDENTIFICATION</scope>
</reference>
<dbReference type="SMART" id="SM00179">
    <property type="entry name" value="EGF_CA"/>
    <property type="match status" value="2"/>
</dbReference>
<feature type="domain" description="EGF-like" evidence="17">
    <location>
        <begin position="194"/>
        <end position="230"/>
    </location>
</feature>
<dbReference type="InterPro" id="IPR000742">
    <property type="entry name" value="EGF"/>
</dbReference>
<dbReference type="GO" id="GO:0006898">
    <property type="term" value="P:receptor-mediated endocytosis"/>
    <property type="evidence" value="ECO:0007669"/>
    <property type="project" value="TreeGrafter"/>
</dbReference>
<dbReference type="Gene3D" id="4.10.400.10">
    <property type="entry name" value="Low-density Lipoprotein Receptor"/>
    <property type="match status" value="3"/>
</dbReference>
<dbReference type="CDD" id="cd00112">
    <property type="entry name" value="LDLa"/>
    <property type="match status" value="4"/>
</dbReference>
<evidence type="ECO:0000256" key="7">
    <source>
        <dbReference type="ARBA" id="ARBA00022737"/>
    </source>
</evidence>
<keyword evidence="10 13" id="KW-1015">Disulfide bond</keyword>
<dbReference type="GO" id="GO:0005509">
    <property type="term" value="F:calcium ion binding"/>
    <property type="evidence" value="ECO:0007669"/>
    <property type="project" value="InterPro"/>
</dbReference>
<feature type="disulfide bond" evidence="13">
    <location>
        <begin position="49"/>
        <end position="64"/>
    </location>
</feature>
<feature type="disulfide bond" evidence="13">
    <location>
        <begin position="163"/>
        <end position="181"/>
    </location>
</feature>
<keyword evidence="7" id="KW-0677">Repeat</keyword>
<name>A0AAZ1XZ21_OREAU</name>
<feature type="chain" id="PRO_5044336207" description="EGF-like domain-containing protein" evidence="15">
    <location>
        <begin position="24"/>
        <end position="679"/>
    </location>
</feature>
<feature type="signal peptide" evidence="15">
    <location>
        <begin position="1"/>
        <end position="23"/>
    </location>
</feature>
<feature type="repeat" description="LDL-receptor class B" evidence="14">
    <location>
        <begin position="358"/>
        <end position="399"/>
    </location>
</feature>